<dbReference type="AlphaFoldDB" id="A0A0A9CPS8"/>
<proteinExistence type="predicted"/>
<name>A0A0A9CPS8_ARUDO</name>
<protein>
    <recommendedName>
        <fullName evidence="3">Secreted protein</fullName>
    </recommendedName>
</protein>
<reference evidence="2" key="2">
    <citation type="journal article" date="2015" name="Data Brief">
        <title>Shoot transcriptome of the giant reed, Arundo donax.</title>
        <authorList>
            <person name="Barrero R.A."/>
            <person name="Guerrero F.D."/>
            <person name="Moolhuijzen P."/>
            <person name="Goolsby J.A."/>
            <person name="Tidwell J."/>
            <person name="Bellgard S.E."/>
            <person name="Bellgard M.I."/>
        </authorList>
    </citation>
    <scope>NUCLEOTIDE SEQUENCE</scope>
    <source>
        <tissue evidence="2">Shoot tissue taken approximately 20 cm above the soil surface</tissue>
    </source>
</reference>
<evidence type="ECO:0008006" key="3">
    <source>
        <dbReference type="Google" id="ProtNLM"/>
    </source>
</evidence>
<dbReference type="EMBL" id="GBRH01222490">
    <property type="protein sequence ID" value="JAD75405.1"/>
    <property type="molecule type" value="Transcribed_RNA"/>
</dbReference>
<keyword evidence="1" id="KW-0732">Signal</keyword>
<evidence type="ECO:0000256" key="1">
    <source>
        <dbReference type="SAM" id="SignalP"/>
    </source>
</evidence>
<sequence length="71" mass="7801">MTFCASLLATIFLACLFCDKIWCASTAFAIPSPSTLGNLDEWKHAMALKPRECEPPFTLSALINPWPPLST</sequence>
<feature type="signal peptide" evidence="1">
    <location>
        <begin position="1"/>
        <end position="23"/>
    </location>
</feature>
<evidence type="ECO:0000313" key="2">
    <source>
        <dbReference type="EMBL" id="JAD75405.1"/>
    </source>
</evidence>
<accession>A0A0A9CPS8</accession>
<organism evidence="2">
    <name type="scientific">Arundo donax</name>
    <name type="common">Giant reed</name>
    <name type="synonym">Donax arundinaceus</name>
    <dbReference type="NCBI Taxonomy" id="35708"/>
    <lineage>
        <taxon>Eukaryota</taxon>
        <taxon>Viridiplantae</taxon>
        <taxon>Streptophyta</taxon>
        <taxon>Embryophyta</taxon>
        <taxon>Tracheophyta</taxon>
        <taxon>Spermatophyta</taxon>
        <taxon>Magnoliopsida</taxon>
        <taxon>Liliopsida</taxon>
        <taxon>Poales</taxon>
        <taxon>Poaceae</taxon>
        <taxon>PACMAD clade</taxon>
        <taxon>Arundinoideae</taxon>
        <taxon>Arundineae</taxon>
        <taxon>Arundo</taxon>
    </lineage>
</organism>
<reference evidence="2" key="1">
    <citation type="submission" date="2014-09" db="EMBL/GenBank/DDBJ databases">
        <authorList>
            <person name="Magalhaes I.L.F."/>
            <person name="Oliveira U."/>
            <person name="Santos F.R."/>
            <person name="Vidigal T.H.D.A."/>
            <person name="Brescovit A.D."/>
            <person name="Santos A.J."/>
        </authorList>
    </citation>
    <scope>NUCLEOTIDE SEQUENCE</scope>
    <source>
        <tissue evidence="2">Shoot tissue taken approximately 20 cm above the soil surface</tissue>
    </source>
</reference>
<feature type="chain" id="PRO_5002044569" description="Secreted protein" evidence="1">
    <location>
        <begin position="24"/>
        <end position="71"/>
    </location>
</feature>